<sequence length="216" mass="25052">MVQPEESSKHRSFLQDNVADFFNFHVRYFGDDWRALGWHSRRTQFKRFAVLCEVGTLHQTRILDVGCGLGDLYAYLRKEGMTVDYSGCDLLPAMVNRARQRFPEAHFVVRDAFEGLGDERYDYILSSGAFNIDFGHNLTAVQTILRQMLAHCTQGVAINFLSVKDKNRDAIFFHYDPRAMQAYCQTFCDRVELREDYLPNDFTLYLYPSVKSEPGT</sequence>
<dbReference type="InterPro" id="IPR029063">
    <property type="entry name" value="SAM-dependent_MTases_sf"/>
</dbReference>
<evidence type="ECO:0000313" key="5">
    <source>
        <dbReference type="EMBL" id="ETX05759.1"/>
    </source>
</evidence>
<organism evidence="5 6">
    <name type="scientific">Candidatus Entotheonella gemina</name>
    <dbReference type="NCBI Taxonomy" id="1429439"/>
    <lineage>
        <taxon>Bacteria</taxon>
        <taxon>Pseudomonadati</taxon>
        <taxon>Nitrospinota/Tectimicrobiota group</taxon>
        <taxon>Candidatus Tectimicrobiota</taxon>
        <taxon>Candidatus Entotheonellia</taxon>
        <taxon>Candidatus Entotheonellales</taxon>
        <taxon>Candidatus Entotheonellaceae</taxon>
        <taxon>Candidatus Entotheonella</taxon>
    </lineage>
</organism>
<gene>
    <name evidence="5" type="ORF">ETSY2_21100</name>
</gene>
<dbReference type="PANTHER" id="PTHR43464:SF19">
    <property type="entry name" value="UBIQUINONE BIOSYNTHESIS O-METHYLTRANSFERASE, MITOCHONDRIAL"/>
    <property type="match status" value="1"/>
</dbReference>
<dbReference type="SUPFAM" id="SSF53335">
    <property type="entry name" value="S-adenosyl-L-methionine-dependent methyltransferases"/>
    <property type="match status" value="1"/>
</dbReference>
<feature type="domain" description="Methyltransferase" evidence="4">
    <location>
        <begin position="62"/>
        <end position="148"/>
    </location>
</feature>
<dbReference type="AlphaFoldDB" id="W4M5Y6"/>
<accession>W4M5Y6</accession>
<evidence type="ECO:0000259" key="4">
    <source>
        <dbReference type="Pfam" id="PF13649"/>
    </source>
</evidence>
<dbReference type="CDD" id="cd02440">
    <property type="entry name" value="AdoMet_MTases"/>
    <property type="match status" value="1"/>
</dbReference>
<proteinExistence type="predicted"/>
<dbReference type="Gene3D" id="3.40.50.150">
    <property type="entry name" value="Vaccinia Virus protein VP39"/>
    <property type="match status" value="1"/>
</dbReference>
<dbReference type="Pfam" id="PF13649">
    <property type="entry name" value="Methyltransf_25"/>
    <property type="match status" value="1"/>
</dbReference>
<evidence type="ECO:0000256" key="2">
    <source>
        <dbReference type="ARBA" id="ARBA00022679"/>
    </source>
</evidence>
<dbReference type="GO" id="GO:0008168">
    <property type="term" value="F:methyltransferase activity"/>
    <property type="evidence" value="ECO:0007669"/>
    <property type="project" value="UniProtKB-KW"/>
</dbReference>
<keyword evidence="2" id="KW-0808">Transferase</keyword>
<protein>
    <recommendedName>
        <fullName evidence="4">Methyltransferase domain-containing protein</fullName>
    </recommendedName>
</protein>
<dbReference type="PANTHER" id="PTHR43464">
    <property type="entry name" value="METHYLTRANSFERASE"/>
    <property type="match status" value="1"/>
</dbReference>
<comment type="caution">
    <text evidence="5">The sequence shown here is derived from an EMBL/GenBank/DDBJ whole genome shotgun (WGS) entry which is preliminary data.</text>
</comment>
<dbReference type="GO" id="GO:0032259">
    <property type="term" value="P:methylation"/>
    <property type="evidence" value="ECO:0007669"/>
    <property type="project" value="UniProtKB-KW"/>
</dbReference>
<evidence type="ECO:0000256" key="1">
    <source>
        <dbReference type="ARBA" id="ARBA00022603"/>
    </source>
</evidence>
<keyword evidence="3" id="KW-0949">S-adenosyl-L-methionine</keyword>
<dbReference type="InterPro" id="IPR041698">
    <property type="entry name" value="Methyltransf_25"/>
</dbReference>
<evidence type="ECO:0000256" key="3">
    <source>
        <dbReference type="ARBA" id="ARBA00022691"/>
    </source>
</evidence>
<dbReference type="EMBL" id="AZHX01000875">
    <property type="protein sequence ID" value="ETX05759.1"/>
    <property type="molecule type" value="Genomic_DNA"/>
</dbReference>
<dbReference type="HOGENOM" id="CLU_099766_0_0_7"/>
<keyword evidence="6" id="KW-1185">Reference proteome</keyword>
<dbReference type="Proteomes" id="UP000019140">
    <property type="component" value="Unassembled WGS sequence"/>
</dbReference>
<evidence type="ECO:0000313" key="6">
    <source>
        <dbReference type="Proteomes" id="UP000019140"/>
    </source>
</evidence>
<keyword evidence="1" id="KW-0489">Methyltransferase</keyword>
<reference evidence="5 6" key="1">
    <citation type="journal article" date="2014" name="Nature">
        <title>An environmental bacterial taxon with a large and distinct metabolic repertoire.</title>
        <authorList>
            <person name="Wilson M.C."/>
            <person name="Mori T."/>
            <person name="Ruckert C."/>
            <person name="Uria A.R."/>
            <person name="Helf M.J."/>
            <person name="Takada K."/>
            <person name="Gernert C."/>
            <person name="Steffens U.A."/>
            <person name="Heycke N."/>
            <person name="Schmitt S."/>
            <person name="Rinke C."/>
            <person name="Helfrich E.J."/>
            <person name="Brachmann A.O."/>
            <person name="Gurgui C."/>
            <person name="Wakimoto T."/>
            <person name="Kracht M."/>
            <person name="Crusemann M."/>
            <person name="Hentschel U."/>
            <person name="Abe I."/>
            <person name="Matsunaga S."/>
            <person name="Kalinowski J."/>
            <person name="Takeyama H."/>
            <person name="Piel J."/>
        </authorList>
    </citation>
    <scope>NUCLEOTIDE SEQUENCE [LARGE SCALE GENOMIC DNA]</scope>
    <source>
        <strain evidence="6">TSY2</strain>
    </source>
</reference>
<name>W4M5Y6_9BACT</name>